<dbReference type="EMBL" id="JALJXV010000008">
    <property type="protein sequence ID" value="MCP1676138.1"/>
    <property type="molecule type" value="Genomic_DNA"/>
</dbReference>
<organism evidence="1 2">
    <name type="scientific">Natronocella acetinitrilica</name>
    <dbReference type="NCBI Taxonomy" id="414046"/>
    <lineage>
        <taxon>Bacteria</taxon>
        <taxon>Pseudomonadati</taxon>
        <taxon>Pseudomonadota</taxon>
        <taxon>Gammaproteobacteria</taxon>
        <taxon>Chromatiales</taxon>
        <taxon>Ectothiorhodospiraceae</taxon>
        <taxon>Natronocella</taxon>
    </lineage>
</organism>
<reference evidence="1" key="1">
    <citation type="submission" date="2022-03" db="EMBL/GenBank/DDBJ databases">
        <title>Genomic Encyclopedia of Type Strains, Phase III (KMG-III): the genomes of soil and plant-associated and newly described type strains.</title>
        <authorList>
            <person name="Whitman W."/>
        </authorList>
    </citation>
    <scope>NUCLEOTIDE SEQUENCE</scope>
    <source>
        <strain evidence="1">ANL 6-2</strain>
    </source>
</reference>
<dbReference type="RefSeq" id="WP_253481017.1">
    <property type="nucleotide sequence ID" value="NZ_JALJXV010000008.1"/>
</dbReference>
<name>A0AAE3G817_9GAMM</name>
<sequence length="194" mass="20611">MGFRRPTPLQFALLACLAISGCDSHPLDVPATAQGVDAFTSLPGGGYLVIVDNRLLIYDPSIGWRAGAAYERNSDGPASRSALTTDNLANSGINFAPLADSVIVDVVFTSHRGETLDHGAEDTEAPALGLAVTANGWVYRLRWPNGVTAEPTIRRLGAIPEGWEAVAVSGHHRPFSASVLARRTGDYHIHTVGR</sequence>
<comment type="caution">
    <text evidence="1">The sequence shown here is derived from an EMBL/GenBank/DDBJ whole genome shotgun (WGS) entry which is preliminary data.</text>
</comment>
<evidence type="ECO:0000313" key="1">
    <source>
        <dbReference type="EMBL" id="MCP1676138.1"/>
    </source>
</evidence>
<accession>A0AAE3G817</accession>
<dbReference type="Proteomes" id="UP001205843">
    <property type="component" value="Unassembled WGS sequence"/>
</dbReference>
<evidence type="ECO:0000313" key="2">
    <source>
        <dbReference type="Proteomes" id="UP001205843"/>
    </source>
</evidence>
<gene>
    <name evidence="1" type="ORF">J2T57_003297</name>
</gene>
<keyword evidence="2" id="KW-1185">Reference proteome</keyword>
<protein>
    <submittedName>
        <fullName evidence="1">Uncharacterized protein</fullName>
    </submittedName>
</protein>
<proteinExistence type="predicted"/>
<dbReference type="AlphaFoldDB" id="A0AAE3G817"/>
<dbReference type="PROSITE" id="PS51257">
    <property type="entry name" value="PROKAR_LIPOPROTEIN"/>
    <property type="match status" value="1"/>
</dbReference>